<dbReference type="Proteomes" id="UP000812440">
    <property type="component" value="Chromosome 1"/>
</dbReference>
<reference evidence="4" key="1">
    <citation type="thesis" date="2020" institute="ProQuest LLC" country="789 East Eisenhower Parkway, Ann Arbor, MI, USA">
        <title>Comparative Genomics and Chromosome Evolution.</title>
        <authorList>
            <person name="Mudd A.B."/>
        </authorList>
    </citation>
    <scope>NUCLEOTIDE SEQUENCE</scope>
    <source>
        <strain evidence="4">Female2</strain>
        <tissue evidence="4">Blood</tissue>
    </source>
</reference>
<dbReference type="OrthoDB" id="8943443at2759"/>
<keyword evidence="2" id="KW-0812">Transmembrane</keyword>
<dbReference type="GO" id="GO:0005886">
    <property type="term" value="C:plasma membrane"/>
    <property type="evidence" value="ECO:0007669"/>
    <property type="project" value="TreeGrafter"/>
</dbReference>
<dbReference type="PANTHER" id="PTHR28645:SF1">
    <property type="entry name" value="TRANSMEMBRANE PROTEIN 119"/>
    <property type="match status" value="1"/>
</dbReference>
<evidence type="ECO:0000256" key="2">
    <source>
        <dbReference type="SAM" id="Phobius"/>
    </source>
</evidence>
<dbReference type="PANTHER" id="PTHR28645">
    <property type="entry name" value="TRANSMEMBRANE PROTEIN 119"/>
    <property type="match status" value="1"/>
</dbReference>
<evidence type="ECO:0008006" key="6">
    <source>
        <dbReference type="Google" id="ProtNLM"/>
    </source>
</evidence>
<comment type="caution">
    <text evidence="4">The sequence shown here is derived from an EMBL/GenBank/DDBJ whole genome shotgun (WGS) entry which is preliminary data.</text>
</comment>
<feature type="compositionally biased region" description="Basic and acidic residues" evidence="1">
    <location>
        <begin position="177"/>
        <end position="200"/>
    </location>
</feature>
<evidence type="ECO:0000256" key="3">
    <source>
        <dbReference type="SAM" id="SignalP"/>
    </source>
</evidence>
<dbReference type="GO" id="GO:0001503">
    <property type="term" value="P:ossification"/>
    <property type="evidence" value="ECO:0007669"/>
    <property type="project" value="InterPro"/>
</dbReference>
<evidence type="ECO:0000313" key="4">
    <source>
        <dbReference type="EMBL" id="KAG8455694.1"/>
    </source>
</evidence>
<evidence type="ECO:0000313" key="5">
    <source>
        <dbReference type="Proteomes" id="UP000812440"/>
    </source>
</evidence>
<proteinExistence type="predicted"/>
<dbReference type="GO" id="GO:0045669">
    <property type="term" value="P:positive regulation of osteoblast differentiation"/>
    <property type="evidence" value="ECO:0007669"/>
    <property type="project" value="TreeGrafter"/>
</dbReference>
<feature type="compositionally biased region" description="Polar residues" evidence="1">
    <location>
        <begin position="201"/>
        <end position="213"/>
    </location>
</feature>
<dbReference type="GO" id="GO:0033690">
    <property type="term" value="P:positive regulation of osteoblast proliferation"/>
    <property type="evidence" value="ECO:0007669"/>
    <property type="project" value="TreeGrafter"/>
</dbReference>
<dbReference type="InterPro" id="IPR031453">
    <property type="entry name" value="TMEM119"/>
</dbReference>
<dbReference type="EMBL" id="JAACNH010000001">
    <property type="protein sequence ID" value="KAG8455694.1"/>
    <property type="molecule type" value="Genomic_DNA"/>
</dbReference>
<gene>
    <name evidence="4" type="ORF">GDO86_001765</name>
</gene>
<dbReference type="GO" id="GO:0030501">
    <property type="term" value="P:positive regulation of bone mineralization"/>
    <property type="evidence" value="ECO:0007669"/>
    <property type="project" value="TreeGrafter"/>
</dbReference>
<keyword evidence="5" id="KW-1185">Reference proteome</keyword>
<evidence type="ECO:0000256" key="1">
    <source>
        <dbReference type="SAM" id="MobiDB-lite"/>
    </source>
</evidence>
<feature type="transmembrane region" description="Helical" evidence="2">
    <location>
        <begin position="82"/>
        <end position="104"/>
    </location>
</feature>
<keyword evidence="3" id="KW-0732">Signal</keyword>
<protein>
    <recommendedName>
        <fullName evidence="6">Transmembrane protein 119</fullName>
    </recommendedName>
</protein>
<keyword evidence="2" id="KW-1133">Transmembrane helix</keyword>
<feature type="chain" id="PRO_5035857907" description="Transmembrane protein 119" evidence="3">
    <location>
        <begin position="21"/>
        <end position="287"/>
    </location>
</feature>
<name>A0A8T2KIE8_9PIPI</name>
<organism evidence="4 5">
    <name type="scientific">Hymenochirus boettgeri</name>
    <name type="common">Congo dwarf clawed frog</name>
    <dbReference type="NCBI Taxonomy" id="247094"/>
    <lineage>
        <taxon>Eukaryota</taxon>
        <taxon>Metazoa</taxon>
        <taxon>Chordata</taxon>
        <taxon>Craniata</taxon>
        <taxon>Vertebrata</taxon>
        <taxon>Euteleostomi</taxon>
        <taxon>Amphibia</taxon>
        <taxon>Batrachia</taxon>
        <taxon>Anura</taxon>
        <taxon>Pipoidea</taxon>
        <taxon>Pipidae</taxon>
        <taxon>Pipinae</taxon>
        <taxon>Hymenochirus</taxon>
    </lineage>
</organism>
<dbReference type="AlphaFoldDB" id="A0A8T2KIE8"/>
<accession>A0A8T2KIE8</accession>
<dbReference type="Pfam" id="PF15724">
    <property type="entry name" value="TMEM119"/>
    <property type="match status" value="1"/>
</dbReference>
<keyword evidence="2" id="KW-0472">Membrane</keyword>
<feature type="signal peptide" evidence="3">
    <location>
        <begin position="1"/>
        <end position="20"/>
    </location>
</feature>
<feature type="compositionally biased region" description="Basic and acidic residues" evidence="1">
    <location>
        <begin position="215"/>
        <end position="229"/>
    </location>
</feature>
<feature type="region of interest" description="Disordered" evidence="1">
    <location>
        <begin position="27"/>
        <end position="50"/>
    </location>
</feature>
<feature type="region of interest" description="Disordered" evidence="1">
    <location>
        <begin position="167"/>
        <end position="287"/>
    </location>
</feature>
<sequence length="287" mass="31399">MGLPENICLFLVISCSLCYARYTPSELQVGSGDGESATITSPTNSHEHVSLTTDGPGLYSNETSTTVNILDSITQFLKEYKLLAIVVGTLIVVFIVMVCGAVIMSHKQKASAYYPASFSQKEYVNQNDKCGGTKAFNEIAEKAQDAKPEEVMDSTKQLQADILNAAQNLKSPTKGGSIKEEQKIQDEVKGSQEETGRENTDNNTATNKQSQQESESERVDEKPSDHMAEPKLVYSDNEDGQKNQEEVNTCVEETKPKPCDCPLVDNSPPEKQETQKVSEQPADMCGV</sequence>